<keyword evidence="2" id="KW-1185">Reference proteome</keyword>
<dbReference type="Proteomes" id="UP000539642">
    <property type="component" value="Unassembled WGS sequence"/>
</dbReference>
<gene>
    <name evidence="1" type="ORF">HNQ81_002339</name>
</gene>
<sequence length="302" mass="34467">MDHIQGRKDILEGDGRNDFVEEVVSLARSINPQVDVALITRINNDTTNIFRGKFSGFRASNPTYHNLRHTRLVALAAARLFHGLWCDGRSFTADTLIQGFLSSCFHDTGMLLTEADSALTGARYTRGHEKRSITFVRRYIQISGLPRSYADNCAAIIRCTELNKGVDHLRSYPEEIGLAGRVVGSADILAQMADRYYLERLPLLFQEQKAGIDDFGHQTPIELMQSTADFYHTTIAHRLNVLFSDVFPSMRSHFRERWQVDEDLYTKAILKNIDYLQSIIARCKAEQECLKQYLRRVPPAHQ</sequence>
<dbReference type="EMBL" id="JACHEO010000013">
    <property type="protein sequence ID" value="MBB5348603.1"/>
    <property type="molecule type" value="Genomic_DNA"/>
</dbReference>
<proteinExistence type="predicted"/>
<evidence type="ECO:0000313" key="2">
    <source>
        <dbReference type="Proteomes" id="UP000539642"/>
    </source>
</evidence>
<name>A0A840UUU8_9BACT</name>
<evidence type="ECO:0008006" key="3">
    <source>
        <dbReference type="Google" id="ProtNLM"/>
    </source>
</evidence>
<dbReference type="AlphaFoldDB" id="A0A840UUU8"/>
<dbReference type="RefSeq" id="WP_183351444.1">
    <property type="nucleotide sequence ID" value="NZ_JACHEO010000013.1"/>
</dbReference>
<comment type="caution">
    <text evidence="1">The sequence shown here is derived from an EMBL/GenBank/DDBJ whole genome shotgun (WGS) entry which is preliminary data.</text>
</comment>
<dbReference type="SUPFAM" id="SSF109604">
    <property type="entry name" value="HD-domain/PDEase-like"/>
    <property type="match status" value="1"/>
</dbReference>
<accession>A0A840UUU8</accession>
<dbReference type="Gene3D" id="1.10.3210.10">
    <property type="entry name" value="Hypothetical protein af1432"/>
    <property type="match status" value="1"/>
</dbReference>
<reference evidence="1 2" key="1">
    <citation type="submission" date="2020-08" db="EMBL/GenBank/DDBJ databases">
        <title>Genomic Encyclopedia of Type Strains, Phase IV (KMG-IV): sequencing the most valuable type-strain genomes for metagenomic binning, comparative biology and taxonomic classification.</title>
        <authorList>
            <person name="Goeker M."/>
        </authorList>
    </citation>
    <scope>NUCLEOTIDE SEQUENCE [LARGE SCALE GENOMIC DNA]</scope>
    <source>
        <strain evidence="1 2">DSM 28570</strain>
    </source>
</reference>
<evidence type="ECO:0000313" key="1">
    <source>
        <dbReference type="EMBL" id="MBB5348603.1"/>
    </source>
</evidence>
<organism evidence="1 2">
    <name type="scientific">Desulfoprunum benzoelyticum</name>
    <dbReference type="NCBI Taxonomy" id="1506996"/>
    <lineage>
        <taxon>Bacteria</taxon>
        <taxon>Pseudomonadati</taxon>
        <taxon>Thermodesulfobacteriota</taxon>
        <taxon>Desulfobulbia</taxon>
        <taxon>Desulfobulbales</taxon>
        <taxon>Desulfobulbaceae</taxon>
        <taxon>Desulfoprunum</taxon>
    </lineage>
</organism>
<protein>
    <recommendedName>
        <fullName evidence="3">HD/PDEase domain-containing protein</fullName>
    </recommendedName>
</protein>